<keyword evidence="7" id="KW-0378">Hydrolase</keyword>
<organism evidence="14 15">
    <name type="scientific">Diatraea saccharalis</name>
    <name type="common">sugarcane borer</name>
    <dbReference type="NCBI Taxonomy" id="40085"/>
    <lineage>
        <taxon>Eukaryota</taxon>
        <taxon>Metazoa</taxon>
        <taxon>Ecdysozoa</taxon>
        <taxon>Arthropoda</taxon>
        <taxon>Hexapoda</taxon>
        <taxon>Insecta</taxon>
        <taxon>Pterygota</taxon>
        <taxon>Neoptera</taxon>
        <taxon>Endopterygota</taxon>
        <taxon>Lepidoptera</taxon>
        <taxon>Glossata</taxon>
        <taxon>Ditrysia</taxon>
        <taxon>Pyraloidea</taxon>
        <taxon>Crambidae</taxon>
        <taxon>Crambinae</taxon>
        <taxon>Diatraea</taxon>
    </lineage>
</organism>
<keyword evidence="9" id="KW-0482">Metalloprotease</keyword>
<evidence type="ECO:0000256" key="10">
    <source>
        <dbReference type="ARBA" id="ARBA00023157"/>
    </source>
</evidence>
<evidence type="ECO:0000256" key="2">
    <source>
        <dbReference type="ARBA" id="ARBA00005988"/>
    </source>
</evidence>
<evidence type="ECO:0000256" key="3">
    <source>
        <dbReference type="ARBA" id="ARBA00022645"/>
    </source>
</evidence>
<dbReference type="GO" id="GO:0005615">
    <property type="term" value="C:extracellular space"/>
    <property type="evidence" value="ECO:0007669"/>
    <property type="project" value="TreeGrafter"/>
</dbReference>
<dbReference type="Gene3D" id="3.30.70.340">
    <property type="entry name" value="Metallocarboxypeptidase-like"/>
    <property type="match status" value="1"/>
</dbReference>
<sequence>MANILKCVLICCIFLNSVLAKHEEYEGYTVYEVSVKDEEQATFVNQLEYQLPIDMWMPARPNRPGQFFVSKDYKQQFEMLLTATEVKYKSTITNIKEQLDKEEQLLAAAASKRSNRSSVGLDFNQIHRTAVVDAYLDRLANQYPNLVTVVTAGQSFEGRPIKYLKISTTNFEVSRKPVVFLQSLLHAREWVTLPATLYAIEKLVIDVTDSDVLEEVDWIIMPIANPDGYEFSHTNTRFWRKNRATGFMIGNFCMGVDLNRNFDIFWSTASSNNVCSDVFHGTSAFSEPETQAIRRVLHEYSDRIELYIDIHSFGSIILFGYGNGQLPPNALALNYVGVTMAEAIDKVKWNWKPNYVVGNVFHILYAASGGSSDYVQSIGVPLSYTFELPAFNNIQGQLNGFLVDPDFIEQAGYETWEGIKAGARLAADSARQKNAN</sequence>
<evidence type="ECO:0000256" key="8">
    <source>
        <dbReference type="ARBA" id="ARBA00022833"/>
    </source>
</evidence>
<dbReference type="SUPFAM" id="SSF54897">
    <property type="entry name" value="Protease propeptides/inhibitors"/>
    <property type="match status" value="1"/>
</dbReference>
<dbReference type="PRINTS" id="PR00765">
    <property type="entry name" value="CRBOXYPTASEA"/>
</dbReference>
<dbReference type="AlphaFoldDB" id="A0A9N9N1I5"/>
<dbReference type="PANTHER" id="PTHR11705">
    <property type="entry name" value="PROTEASE FAMILY M14 CARBOXYPEPTIDASE A,B"/>
    <property type="match status" value="1"/>
</dbReference>
<keyword evidence="8" id="KW-0862">Zinc</keyword>
<dbReference type="EMBL" id="OU893332">
    <property type="protein sequence ID" value="CAG9782461.1"/>
    <property type="molecule type" value="Genomic_DNA"/>
</dbReference>
<dbReference type="Pfam" id="PF02244">
    <property type="entry name" value="Propep_M14"/>
    <property type="match status" value="1"/>
</dbReference>
<dbReference type="SMART" id="SM00631">
    <property type="entry name" value="Zn_pept"/>
    <property type="match status" value="1"/>
</dbReference>
<evidence type="ECO:0000256" key="1">
    <source>
        <dbReference type="ARBA" id="ARBA00001947"/>
    </source>
</evidence>
<keyword evidence="10" id="KW-1015">Disulfide bond</keyword>
<name>A0A9N9N1I5_9NEOP</name>
<evidence type="ECO:0000256" key="12">
    <source>
        <dbReference type="SAM" id="SignalP"/>
    </source>
</evidence>
<keyword evidence="4" id="KW-0645">Protease</keyword>
<dbReference type="Proteomes" id="UP001153714">
    <property type="component" value="Chromosome 1"/>
</dbReference>
<dbReference type="GO" id="GO:0008270">
    <property type="term" value="F:zinc ion binding"/>
    <property type="evidence" value="ECO:0007669"/>
    <property type="project" value="InterPro"/>
</dbReference>
<evidence type="ECO:0000256" key="4">
    <source>
        <dbReference type="ARBA" id="ARBA00022670"/>
    </source>
</evidence>
<evidence type="ECO:0000256" key="5">
    <source>
        <dbReference type="ARBA" id="ARBA00022723"/>
    </source>
</evidence>
<dbReference type="OrthoDB" id="3626597at2759"/>
<evidence type="ECO:0000313" key="14">
    <source>
        <dbReference type="EMBL" id="CAG9782461.1"/>
    </source>
</evidence>
<keyword evidence="5" id="KW-0479">Metal-binding</keyword>
<dbReference type="GO" id="GO:0006508">
    <property type="term" value="P:proteolysis"/>
    <property type="evidence" value="ECO:0007669"/>
    <property type="project" value="UniProtKB-KW"/>
</dbReference>
<accession>A0A9N9N1I5</accession>
<dbReference type="Gene3D" id="3.40.630.10">
    <property type="entry name" value="Zn peptidases"/>
    <property type="match status" value="1"/>
</dbReference>
<feature type="chain" id="PRO_5040451250" description="Peptidase M14 domain-containing protein" evidence="12">
    <location>
        <begin position="21"/>
        <end position="436"/>
    </location>
</feature>
<evidence type="ECO:0000259" key="13">
    <source>
        <dbReference type="PROSITE" id="PS52035"/>
    </source>
</evidence>
<gene>
    <name evidence="14" type="ORF">DIATSA_LOCUS718</name>
</gene>
<reference evidence="14" key="1">
    <citation type="submission" date="2021-12" db="EMBL/GenBank/DDBJ databases">
        <authorList>
            <person name="King R."/>
        </authorList>
    </citation>
    <scope>NUCLEOTIDE SEQUENCE</scope>
</reference>
<dbReference type="SUPFAM" id="SSF53187">
    <property type="entry name" value="Zn-dependent exopeptidases"/>
    <property type="match status" value="1"/>
</dbReference>
<dbReference type="InterPro" id="IPR000834">
    <property type="entry name" value="Peptidase_M14"/>
</dbReference>
<keyword evidence="3" id="KW-0121">Carboxypeptidase</keyword>
<feature type="domain" description="Peptidase M14" evidence="13">
    <location>
        <begin position="125"/>
        <end position="426"/>
    </location>
</feature>
<reference evidence="14" key="2">
    <citation type="submission" date="2022-10" db="EMBL/GenBank/DDBJ databases">
        <authorList>
            <consortium name="ENA_rothamsted_submissions"/>
            <consortium name="culmorum"/>
            <person name="King R."/>
        </authorList>
    </citation>
    <scope>NUCLEOTIDE SEQUENCE</scope>
</reference>
<protein>
    <recommendedName>
        <fullName evidence="13">Peptidase M14 domain-containing protein</fullName>
    </recommendedName>
</protein>
<proteinExistence type="inferred from homology"/>
<keyword evidence="6 12" id="KW-0732">Signal</keyword>
<dbReference type="InterPro" id="IPR003146">
    <property type="entry name" value="M14A_act_pep"/>
</dbReference>
<comment type="cofactor">
    <cofactor evidence="1">
        <name>Zn(2+)</name>
        <dbReference type="ChEBI" id="CHEBI:29105"/>
    </cofactor>
</comment>
<dbReference type="FunFam" id="3.40.630.10:FF:000084">
    <property type="entry name" value="Carboxypeptidase B2"/>
    <property type="match status" value="1"/>
</dbReference>
<keyword evidence="15" id="KW-1185">Reference proteome</keyword>
<dbReference type="InterPro" id="IPR036990">
    <property type="entry name" value="M14A-like_propep"/>
</dbReference>
<evidence type="ECO:0000256" key="7">
    <source>
        <dbReference type="ARBA" id="ARBA00022801"/>
    </source>
</evidence>
<evidence type="ECO:0000313" key="15">
    <source>
        <dbReference type="Proteomes" id="UP001153714"/>
    </source>
</evidence>
<dbReference type="PROSITE" id="PS52035">
    <property type="entry name" value="PEPTIDASE_M14"/>
    <property type="match status" value="1"/>
</dbReference>
<dbReference type="PANTHER" id="PTHR11705:SF140">
    <property type="entry name" value="FI02848P-RELATED"/>
    <property type="match status" value="1"/>
</dbReference>
<evidence type="ECO:0000256" key="11">
    <source>
        <dbReference type="PROSITE-ProRule" id="PRU01379"/>
    </source>
</evidence>
<feature type="signal peptide" evidence="12">
    <location>
        <begin position="1"/>
        <end position="20"/>
    </location>
</feature>
<comment type="similarity">
    <text evidence="2 11">Belongs to the peptidase M14 family.</text>
</comment>
<dbReference type="Pfam" id="PF00246">
    <property type="entry name" value="Peptidase_M14"/>
    <property type="match status" value="1"/>
</dbReference>
<evidence type="ECO:0000256" key="6">
    <source>
        <dbReference type="ARBA" id="ARBA00022729"/>
    </source>
</evidence>
<feature type="active site" description="Proton donor/acceptor" evidence="11">
    <location>
        <position position="387"/>
    </location>
</feature>
<evidence type="ECO:0000256" key="9">
    <source>
        <dbReference type="ARBA" id="ARBA00023049"/>
    </source>
</evidence>
<dbReference type="GO" id="GO:0004181">
    <property type="term" value="F:metallocarboxypeptidase activity"/>
    <property type="evidence" value="ECO:0007669"/>
    <property type="project" value="InterPro"/>
</dbReference>